<accession>A0ABT7XRY4</accession>
<dbReference type="Gene3D" id="3.40.50.10110">
    <property type="entry name" value="DNA polymerase III subunit chi"/>
    <property type="match status" value="1"/>
</dbReference>
<organism evidence="1 2">
    <name type="scientific">Crenobacter oryzisoli</name>
    <dbReference type="NCBI Taxonomy" id="3056844"/>
    <lineage>
        <taxon>Bacteria</taxon>
        <taxon>Pseudomonadati</taxon>
        <taxon>Pseudomonadota</taxon>
        <taxon>Betaproteobacteria</taxon>
        <taxon>Neisseriales</taxon>
        <taxon>Neisseriaceae</taxon>
        <taxon>Crenobacter</taxon>
    </lineage>
</organism>
<dbReference type="InterPro" id="IPR036768">
    <property type="entry name" value="PolIII_chi_sf"/>
</dbReference>
<evidence type="ECO:0000313" key="2">
    <source>
        <dbReference type="Proteomes" id="UP001168540"/>
    </source>
</evidence>
<name>A0ABT7XRY4_9NEIS</name>
<dbReference type="PANTHER" id="PTHR38767:SF1">
    <property type="entry name" value="DNA POLYMERASE III SUBUNIT CHI"/>
    <property type="match status" value="1"/>
</dbReference>
<dbReference type="Proteomes" id="UP001168540">
    <property type="component" value="Unassembled WGS sequence"/>
</dbReference>
<reference evidence="1" key="1">
    <citation type="submission" date="2023-06" db="EMBL/GenBank/DDBJ databases">
        <authorList>
            <person name="Zhang S."/>
        </authorList>
    </citation>
    <scope>NUCLEOTIDE SEQUENCE</scope>
    <source>
        <strain evidence="1">SG2303</strain>
    </source>
</reference>
<dbReference type="EC" id="2.7.7.7" evidence="1"/>
<protein>
    <submittedName>
        <fullName evidence="1">DNA polymerase III subunit chi</fullName>
        <ecNumber evidence="1">2.7.7.7</ecNumber>
    </submittedName>
</protein>
<evidence type="ECO:0000313" key="1">
    <source>
        <dbReference type="EMBL" id="MDN0076563.1"/>
    </source>
</evidence>
<keyword evidence="1" id="KW-0808">Transferase</keyword>
<gene>
    <name evidence="1" type="ORF">QU481_16980</name>
</gene>
<proteinExistence type="predicted"/>
<keyword evidence="2" id="KW-1185">Reference proteome</keyword>
<dbReference type="InterPro" id="IPR007459">
    <property type="entry name" value="DNA_pol3_chi"/>
</dbReference>
<dbReference type="PANTHER" id="PTHR38767">
    <property type="entry name" value="DNA POLYMERASE III SUBUNIT CHI"/>
    <property type="match status" value="1"/>
</dbReference>
<dbReference type="GO" id="GO:0003887">
    <property type="term" value="F:DNA-directed DNA polymerase activity"/>
    <property type="evidence" value="ECO:0007669"/>
    <property type="project" value="UniProtKB-EC"/>
</dbReference>
<dbReference type="RefSeq" id="WP_289831215.1">
    <property type="nucleotide sequence ID" value="NZ_JAUEDK010000036.1"/>
</dbReference>
<dbReference type="SUPFAM" id="SSF102400">
    <property type="entry name" value="DNA polymerase III chi subunit"/>
    <property type="match status" value="1"/>
</dbReference>
<sequence>MTRIDFYTNVADPQAFACRLAQTVYKKRERLFVWLANEAAVDAFSTRLWCLGDTVFVPHCRAGAGEAPETPIWLSSRLPDGELPEVLLNLGPSCPEPPDRFSRILEIVGRDEPSLAVARERFRRYRELGFFIEHHDMSHLSS</sequence>
<dbReference type="Pfam" id="PF04364">
    <property type="entry name" value="DNA_pol3_chi"/>
    <property type="match status" value="1"/>
</dbReference>
<dbReference type="EMBL" id="JAUEDK010000036">
    <property type="protein sequence ID" value="MDN0076563.1"/>
    <property type="molecule type" value="Genomic_DNA"/>
</dbReference>
<keyword evidence="1" id="KW-0548">Nucleotidyltransferase</keyword>
<comment type="caution">
    <text evidence="1">The sequence shown here is derived from an EMBL/GenBank/DDBJ whole genome shotgun (WGS) entry which is preliminary data.</text>
</comment>